<feature type="compositionally biased region" description="Basic residues" evidence="3">
    <location>
        <begin position="621"/>
        <end position="637"/>
    </location>
</feature>
<dbReference type="EMBL" id="JAUJYO010000020">
    <property type="protein sequence ID" value="KAK1285789.1"/>
    <property type="molecule type" value="Genomic_DNA"/>
</dbReference>
<dbReference type="SUPFAM" id="SSF54928">
    <property type="entry name" value="RNA-binding domain, RBD"/>
    <property type="match status" value="2"/>
</dbReference>
<dbReference type="SMART" id="SM00360">
    <property type="entry name" value="RRM"/>
    <property type="match status" value="3"/>
</dbReference>
<dbReference type="Gene3D" id="3.30.70.330">
    <property type="match status" value="3"/>
</dbReference>
<feature type="compositionally biased region" description="Low complexity" evidence="3">
    <location>
        <begin position="24"/>
        <end position="34"/>
    </location>
</feature>
<sequence length="802" mass="87986">MPPRAKKGQAKKKGPSPRARKLTPRAAKPSPRSAAVKEEEEEVICIEEDAAAQTQEQPSSASPKAEEPSQPNIDMAEEENRTLKTEESPITALVVEETKVVEEEVVTTTAKEEVVIVGGEALPVSDELAKAEDTQVQSGVLPGLDSTTSMAVEHSMEVETLNTVMNDAVGQTDPDEGTDPSMEVETMKDTIENADADQIIPDEGAHRCAVEVKADKDEIGENRKGGQDEGASAGDGGEEMGEQSEGNEDEDNEEDEEEDNEENEEEDNEENDEEDGPPLYMHPSLSGRKKEKDFEIFVGGLDKGTVEDDLINVFNKYGDIQSVRIVKHPVTQKSKGFAFVRYATTEQAKIALAGLKDGTEVRGKRIGISASQDNDTLYLGNICKSWTRDHVLASLEGYGVKQIEEMFLPNDPKNEAKNKGYALLEFSSHSDAMAAFQLLRKPDAVFGCDRSAKVAFAQSSIHPSEEALLEVKTAYIEGLPASWDEDKIKKICIQFGEIEKVQLSRNFVTSKRKDFGFVEFISREGARACVEGINNSQLGEGDVKVKANLAKPLNKGRLAKQAARGGFKVMKDSKKTGETNESELKTDAKSIGAKRKGKAQDKLKNKEGPSRLIEGQSAHQNHQKKGQPLKSHKHGKRGMQGNNNTRPPKKPRNAYNSGNFRDRAPDNFGNRRSAHFRNPNANHSMHPVAYVPQYAAATPSYQGHAYVEASGSYHRYPEMEPHAGYLQPAVRQRQDPYSHTHRRSAWPAGYSGQGRGAPSYVAGMPPPLPPPTSYPGYSGYAGYEAAYAYPSSGTYPPPRQYY</sequence>
<feature type="region of interest" description="Disordered" evidence="3">
    <location>
        <begin position="163"/>
        <end position="287"/>
    </location>
</feature>
<dbReference type="GO" id="GO:0003723">
    <property type="term" value="F:RNA binding"/>
    <property type="evidence" value="ECO:0007669"/>
    <property type="project" value="UniProtKB-UniRule"/>
</dbReference>
<dbReference type="Proteomes" id="UP001180020">
    <property type="component" value="Unassembled WGS sequence"/>
</dbReference>
<feature type="compositionally biased region" description="Acidic residues" evidence="3">
    <location>
        <begin position="38"/>
        <end position="50"/>
    </location>
</feature>
<proteinExistence type="predicted"/>
<dbReference type="PROSITE" id="PS50102">
    <property type="entry name" value="RRM"/>
    <property type="match status" value="3"/>
</dbReference>
<organism evidence="5 6">
    <name type="scientific">Acorus calamus</name>
    <name type="common">Sweet flag</name>
    <dbReference type="NCBI Taxonomy" id="4465"/>
    <lineage>
        <taxon>Eukaryota</taxon>
        <taxon>Viridiplantae</taxon>
        <taxon>Streptophyta</taxon>
        <taxon>Embryophyta</taxon>
        <taxon>Tracheophyta</taxon>
        <taxon>Spermatophyta</taxon>
        <taxon>Magnoliopsida</taxon>
        <taxon>Liliopsida</taxon>
        <taxon>Acoraceae</taxon>
        <taxon>Acorus</taxon>
    </lineage>
</organism>
<reference evidence="5" key="2">
    <citation type="submission" date="2023-06" db="EMBL/GenBank/DDBJ databases">
        <authorList>
            <person name="Ma L."/>
            <person name="Liu K.-W."/>
            <person name="Li Z."/>
            <person name="Hsiao Y.-Y."/>
            <person name="Qi Y."/>
            <person name="Fu T."/>
            <person name="Tang G."/>
            <person name="Zhang D."/>
            <person name="Sun W.-H."/>
            <person name="Liu D.-K."/>
            <person name="Li Y."/>
            <person name="Chen G.-Z."/>
            <person name="Liu X.-D."/>
            <person name="Liao X.-Y."/>
            <person name="Jiang Y.-T."/>
            <person name="Yu X."/>
            <person name="Hao Y."/>
            <person name="Huang J."/>
            <person name="Zhao X.-W."/>
            <person name="Ke S."/>
            <person name="Chen Y.-Y."/>
            <person name="Wu W.-L."/>
            <person name="Hsu J.-L."/>
            <person name="Lin Y.-F."/>
            <person name="Huang M.-D."/>
            <person name="Li C.-Y."/>
            <person name="Huang L."/>
            <person name="Wang Z.-W."/>
            <person name="Zhao X."/>
            <person name="Zhong W.-Y."/>
            <person name="Peng D.-H."/>
            <person name="Ahmad S."/>
            <person name="Lan S."/>
            <person name="Zhang J.-S."/>
            <person name="Tsai W.-C."/>
            <person name="Van De Peer Y."/>
            <person name="Liu Z.-J."/>
        </authorList>
    </citation>
    <scope>NUCLEOTIDE SEQUENCE</scope>
    <source>
        <strain evidence="5">CP</strain>
        <tissue evidence="5">Leaves</tissue>
    </source>
</reference>
<evidence type="ECO:0000256" key="3">
    <source>
        <dbReference type="SAM" id="MobiDB-lite"/>
    </source>
</evidence>
<comment type="caution">
    <text evidence="5">The sequence shown here is derived from an EMBL/GenBank/DDBJ whole genome shotgun (WGS) entry which is preliminary data.</text>
</comment>
<feature type="compositionally biased region" description="Basic and acidic residues" evidence="3">
    <location>
        <begin position="569"/>
        <end position="588"/>
    </location>
</feature>
<protein>
    <recommendedName>
        <fullName evidence="4">RRM domain-containing protein</fullName>
    </recommendedName>
</protein>
<dbReference type="CDD" id="cd00590">
    <property type="entry name" value="RRM_SF"/>
    <property type="match status" value="3"/>
</dbReference>
<reference evidence="5" key="1">
    <citation type="journal article" date="2023" name="Nat. Commun.">
        <title>Diploid and tetraploid genomes of Acorus and the evolution of monocots.</title>
        <authorList>
            <person name="Ma L."/>
            <person name="Liu K.W."/>
            <person name="Li Z."/>
            <person name="Hsiao Y.Y."/>
            <person name="Qi Y."/>
            <person name="Fu T."/>
            <person name="Tang G.D."/>
            <person name="Zhang D."/>
            <person name="Sun W.H."/>
            <person name="Liu D.K."/>
            <person name="Li Y."/>
            <person name="Chen G.Z."/>
            <person name="Liu X.D."/>
            <person name="Liao X.Y."/>
            <person name="Jiang Y.T."/>
            <person name="Yu X."/>
            <person name="Hao Y."/>
            <person name="Huang J."/>
            <person name="Zhao X.W."/>
            <person name="Ke S."/>
            <person name="Chen Y.Y."/>
            <person name="Wu W.L."/>
            <person name="Hsu J.L."/>
            <person name="Lin Y.F."/>
            <person name="Huang M.D."/>
            <person name="Li C.Y."/>
            <person name="Huang L."/>
            <person name="Wang Z.W."/>
            <person name="Zhao X."/>
            <person name="Zhong W.Y."/>
            <person name="Peng D.H."/>
            <person name="Ahmad S."/>
            <person name="Lan S."/>
            <person name="Zhang J.S."/>
            <person name="Tsai W.C."/>
            <person name="Van de Peer Y."/>
            <person name="Liu Z.J."/>
        </authorList>
    </citation>
    <scope>NUCLEOTIDE SEQUENCE</scope>
    <source>
        <strain evidence="5">CP</strain>
    </source>
</reference>
<feature type="region of interest" description="Disordered" evidence="3">
    <location>
        <begin position="556"/>
        <end position="681"/>
    </location>
</feature>
<feature type="compositionally biased region" description="Low complexity" evidence="3">
    <location>
        <begin position="56"/>
        <end position="71"/>
    </location>
</feature>
<feature type="region of interest" description="Disordered" evidence="3">
    <location>
        <begin position="1"/>
        <end position="89"/>
    </location>
</feature>
<feature type="compositionally biased region" description="Basic and acidic residues" evidence="3">
    <location>
        <begin position="203"/>
        <end position="227"/>
    </location>
</feature>
<feature type="compositionally biased region" description="Basic residues" evidence="3">
    <location>
        <begin position="1"/>
        <end position="23"/>
    </location>
</feature>
<name>A0AAV9CB13_ACOCL</name>
<evidence type="ECO:0000313" key="6">
    <source>
        <dbReference type="Proteomes" id="UP001180020"/>
    </source>
</evidence>
<feature type="compositionally biased region" description="Basic and acidic residues" evidence="3">
    <location>
        <begin position="78"/>
        <end position="87"/>
    </location>
</feature>
<feature type="compositionally biased region" description="Basic and acidic residues" evidence="3">
    <location>
        <begin position="598"/>
        <end position="609"/>
    </location>
</feature>
<dbReference type="PANTHER" id="PTHR21245">
    <property type="entry name" value="HETEROGENEOUS NUCLEAR RIBONUCLEOPROTEIN"/>
    <property type="match status" value="1"/>
</dbReference>
<accession>A0AAV9CB13</accession>
<dbReference type="InterPro" id="IPR035979">
    <property type="entry name" value="RBD_domain_sf"/>
</dbReference>
<feature type="domain" description="RRM" evidence="4">
    <location>
        <begin position="472"/>
        <end position="552"/>
    </location>
</feature>
<keyword evidence="6" id="KW-1185">Reference proteome</keyword>
<evidence type="ECO:0000256" key="2">
    <source>
        <dbReference type="PROSITE-ProRule" id="PRU00176"/>
    </source>
</evidence>
<dbReference type="AlphaFoldDB" id="A0AAV9CB13"/>
<keyword evidence="1 2" id="KW-0694">RNA-binding</keyword>
<feature type="domain" description="RRM" evidence="4">
    <location>
        <begin position="294"/>
        <end position="373"/>
    </location>
</feature>
<gene>
    <name evidence="5" type="ORF">QJS10_CPB20g01529</name>
</gene>
<feature type="compositionally biased region" description="Acidic residues" evidence="3">
    <location>
        <begin position="236"/>
        <end position="276"/>
    </location>
</feature>
<feature type="domain" description="RRM" evidence="4">
    <location>
        <begin position="375"/>
        <end position="459"/>
    </location>
</feature>
<dbReference type="Pfam" id="PF00076">
    <property type="entry name" value="RRM_1"/>
    <property type="match status" value="3"/>
</dbReference>
<evidence type="ECO:0000313" key="5">
    <source>
        <dbReference type="EMBL" id="KAK1285789.1"/>
    </source>
</evidence>
<evidence type="ECO:0000256" key="1">
    <source>
        <dbReference type="ARBA" id="ARBA00022884"/>
    </source>
</evidence>
<dbReference type="InterPro" id="IPR000504">
    <property type="entry name" value="RRM_dom"/>
</dbReference>
<evidence type="ECO:0000259" key="4">
    <source>
        <dbReference type="PROSITE" id="PS50102"/>
    </source>
</evidence>
<dbReference type="InterPro" id="IPR012677">
    <property type="entry name" value="Nucleotide-bd_a/b_plait_sf"/>
</dbReference>